<evidence type="ECO:0000313" key="1">
    <source>
        <dbReference type="EMBL" id="GMT07921.1"/>
    </source>
</evidence>
<dbReference type="Gene3D" id="3.40.720.10">
    <property type="entry name" value="Alkaline Phosphatase, subunit A"/>
    <property type="match status" value="1"/>
</dbReference>
<name>A0AAV5ULF9_9BILA</name>
<dbReference type="PANTHER" id="PTHR10974">
    <property type="entry name" value="FI08016P-RELATED"/>
    <property type="match status" value="1"/>
</dbReference>
<dbReference type="Pfam" id="PF02995">
    <property type="entry name" value="DUF229"/>
    <property type="match status" value="1"/>
</dbReference>
<feature type="non-terminal residue" evidence="1">
    <location>
        <position position="286"/>
    </location>
</feature>
<dbReference type="EMBL" id="BTSX01000006">
    <property type="protein sequence ID" value="GMT07921.1"/>
    <property type="molecule type" value="Genomic_DNA"/>
</dbReference>
<proteinExistence type="predicted"/>
<protein>
    <recommendedName>
        <fullName evidence="3">Sulfatase N-terminal domain-containing protein</fullName>
    </recommendedName>
</protein>
<feature type="non-terminal residue" evidence="1">
    <location>
        <position position="1"/>
    </location>
</feature>
<gene>
    <name evidence="1" type="ORF">PENTCL1PPCAC_30095</name>
</gene>
<reference evidence="1" key="1">
    <citation type="submission" date="2023-10" db="EMBL/GenBank/DDBJ databases">
        <title>Genome assembly of Pristionchus species.</title>
        <authorList>
            <person name="Yoshida K."/>
            <person name="Sommer R.J."/>
        </authorList>
    </citation>
    <scope>NUCLEOTIDE SEQUENCE</scope>
    <source>
        <strain evidence="1">RS0144</strain>
    </source>
</reference>
<dbReference type="AlphaFoldDB" id="A0AAV5ULF9"/>
<dbReference type="Proteomes" id="UP001432027">
    <property type="component" value="Unassembled WGS sequence"/>
</dbReference>
<dbReference type="InterPro" id="IPR004245">
    <property type="entry name" value="DUF229"/>
</dbReference>
<accession>A0AAV5ULF9</accession>
<keyword evidence="2" id="KW-1185">Reference proteome</keyword>
<evidence type="ECO:0000313" key="2">
    <source>
        <dbReference type="Proteomes" id="UP001432027"/>
    </source>
</evidence>
<sequence length="286" mass="32416">DSPKASLTWASYLGHDSSHKPFHADAHYEQFFMRNKKEFDDSFVFFMADHGLRFGGYSRDSESGKRDVDNPMMMMSVPQYLRNGSELMDSLIQNSDQLLSHFDTHATFIDIMETFSGKLPTDKAVQKRELKGSSFLRPLPDGPRNCKTLPIPPQYCICEITKERQNITDGHPAIGQAIPTFLNDRLAENQLSELCAKLELDELTELNAIVGAEDLYEVTVKLWPDGGIFRTYVQRTRGEYVVTVPDVPRLNKYGNKGDCIDINELRPFCYCNSNRLPSLSTSPVTS</sequence>
<organism evidence="1 2">
    <name type="scientific">Pristionchus entomophagus</name>
    <dbReference type="NCBI Taxonomy" id="358040"/>
    <lineage>
        <taxon>Eukaryota</taxon>
        <taxon>Metazoa</taxon>
        <taxon>Ecdysozoa</taxon>
        <taxon>Nematoda</taxon>
        <taxon>Chromadorea</taxon>
        <taxon>Rhabditida</taxon>
        <taxon>Rhabditina</taxon>
        <taxon>Diplogasteromorpha</taxon>
        <taxon>Diplogasteroidea</taxon>
        <taxon>Neodiplogasteridae</taxon>
        <taxon>Pristionchus</taxon>
    </lineage>
</organism>
<evidence type="ECO:0008006" key="3">
    <source>
        <dbReference type="Google" id="ProtNLM"/>
    </source>
</evidence>
<dbReference type="PANTHER" id="PTHR10974:SF75">
    <property type="entry name" value="SULFATASE DOMAIN-CONTAINING PROTEIN"/>
    <property type="match status" value="1"/>
</dbReference>
<dbReference type="InterPro" id="IPR017850">
    <property type="entry name" value="Alkaline_phosphatase_core_sf"/>
</dbReference>
<dbReference type="SUPFAM" id="SSF53649">
    <property type="entry name" value="Alkaline phosphatase-like"/>
    <property type="match status" value="1"/>
</dbReference>
<comment type="caution">
    <text evidence="1">The sequence shown here is derived from an EMBL/GenBank/DDBJ whole genome shotgun (WGS) entry which is preliminary data.</text>
</comment>
<dbReference type="GO" id="GO:0005615">
    <property type="term" value="C:extracellular space"/>
    <property type="evidence" value="ECO:0007669"/>
    <property type="project" value="TreeGrafter"/>
</dbReference>